<evidence type="ECO:0000313" key="2">
    <source>
        <dbReference type="Proteomes" id="UP000005212"/>
    </source>
</evidence>
<gene>
    <name evidence="1" type="ordered locus">Q7M_1512</name>
</gene>
<evidence type="ECO:0000313" key="1">
    <source>
        <dbReference type="EMBL" id="AFI31859.1"/>
    </source>
</evidence>
<reference evidence="2" key="2">
    <citation type="submission" date="2012-03" db="EMBL/GenBank/DDBJ databases">
        <title>Complete genome sequence of Borrelia crocidurae.</title>
        <authorList>
            <person name="Elbir H."/>
            <person name="Gimenez G."/>
            <person name="Robert C."/>
            <person name="Raoult D."/>
            <person name="Drancourt M."/>
        </authorList>
    </citation>
    <scope>NUCLEOTIDE SEQUENCE [LARGE SCALE GENOMIC DNA]</scope>
    <source>
        <strain evidence="2">Achema</strain>
        <plasmid evidence="2">unnamed10</plasmid>
    </source>
</reference>
<geneLocation type="plasmid" evidence="2">
    <name>unnamed10</name>
</geneLocation>
<name>I0FEF3_BORCA</name>
<dbReference type="AlphaFoldDB" id="I0FEF3"/>
<protein>
    <submittedName>
        <fullName evidence="1">Uncharacterized protein</fullName>
    </submittedName>
</protein>
<keyword evidence="1" id="KW-0614">Plasmid</keyword>
<organism evidence="1 2">
    <name type="scientific">Borrelia crocidurae (strain Achema)</name>
    <dbReference type="NCBI Taxonomy" id="1155096"/>
    <lineage>
        <taxon>Bacteria</taxon>
        <taxon>Pseudomonadati</taxon>
        <taxon>Spirochaetota</taxon>
        <taxon>Spirochaetia</taxon>
        <taxon>Spirochaetales</taxon>
        <taxon>Borreliaceae</taxon>
        <taxon>Borrelia</taxon>
    </lineage>
</organism>
<sequence>MLKESIVDLKVDNDFNLLFHSDFQIVNSVAEQKQRLFIFLKTLKGSLSYLPEWGFDYFYILRICKIGQIDQIKAYFYMIANDLKIDLTAIKAIIQNNILNIIFYFPQDSLNMEFNL</sequence>
<reference evidence="1 2" key="1">
    <citation type="journal article" date="2012" name="J. Bacteriol.">
        <title>Complete Genome Sequence of Borrelia crocidurae.</title>
        <authorList>
            <person name="Elbir H."/>
            <person name="Gimenez G."/>
            <person name="Robert C."/>
            <person name="Bergstrom S."/>
            <person name="Cutler S."/>
            <person name="Raoult D."/>
            <person name="Drancourt M."/>
        </authorList>
    </citation>
    <scope>NUCLEOTIDE SEQUENCE [LARGE SCALE GENOMIC DNA]</scope>
    <source>
        <strain evidence="1 2">Achema</strain>
        <plasmid evidence="2">unnamed10</plasmid>
    </source>
</reference>
<proteinExistence type="predicted"/>
<dbReference type="PATRIC" id="fig|1155096.3.peg.1101"/>
<dbReference type="EMBL" id="CP003436">
    <property type="protein sequence ID" value="AFI31859.1"/>
    <property type="molecule type" value="Genomic_DNA"/>
</dbReference>
<dbReference type="KEGG" id="bcw:Q7M_1512"/>
<dbReference type="Proteomes" id="UP000005212">
    <property type="component" value="Plasmid unnamed10"/>
</dbReference>
<accession>I0FEF3</accession>
<dbReference type="HOGENOM" id="CLU_173073_0_0_12"/>
<dbReference type="RefSeq" id="WP_014683230.1">
    <property type="nucleotide sequence ID" value="NC_017779.1"/>
</dbReference>